<feature type="compositionally biased region" description="Basic and acidic residues" evidence="1">
    <location>
        <begin position="38"/>
        <end position="65"/>
    </location>
</feature>
<dbReference type="Proteomes" id="UP000321617">
    <property type="component" value="Unassembled WGS sequence"/>
</dbReference>
<sequence length="397" mass="42093">MVYQPNQPDDAGAPENMVRSQFGSPRPGSNGAGHRRDKSADVPETYRFDPSRPRRRRYAGEKPEETAETTETTDSEDEGGPGWTVARPDHLLNGSTGATTPEPRRPSRAERRRQAENPSADETDEDTADEYASTRRSDLTRIATFLRRTQETEADSADDEAAAGVAEKTSELPTVTRRQPTPLIPSPAEPVDATDSVLAAVRDIPGVNGARLTDSDQRLALDVADDADAELVQRQVADILNRQLGVQARPVSAAVGTIETDGADRGVPAVSRAVLERIQVITSGFESTVEVALAVDGARAVGRASGPAVDWHILRGAADATVDAVGVLVGRDARVVVEHASIEPAGSVKVALVVVLLLTEAGAEQLAGAAPVTGDRRQAIVHATLSALNRRIEALLA</sequence>
<feature type="compositionally biased region" description="Acidic residues" evidence="1">
    <location>
        <begin position="152"/>
        <end position="161"/>
    </location>
</feature>
<feature type="compositionally biased region" description="Acidic residues" evidence="1">
    <location>
        <begin position="66"/>
        <end position="79"/>
    </location>
</feature>
<organism evidence="2 3">
    <name type="scientific">Stackebrandtia albiflava</name>
    <dbReference type="NCBI Taxonomy" id="406432"/>
    <lineage>
        <taxon>Bacteria</taxon>
        <taxon>Bacillati</taxon>
        <taxon>Actinomycetota</taxon>
        <taxon>Actinomycetes</taxon>
        <taxon>Glycomycetales</taxon>
        <taxon>Glycomycetaceae</taxon>
        <taxon>Stackebrandtia</taxon>
    </lineage>
</organism>
<evidence type="ECO:0000313" key="3">
    <source>
        <dbReference type="Proteomes" id="UP000321617"/>
    </source>
</evidence>
<keyword evidence="3" id="KW-1185">Reference proteome</keyword>
<accession>A0A562V4R8</accession>
<protein>
    <submittedName>
        <fullName evidence="2">Uncharacterized protein</fullName>
    </submittedName>
</protein>
<name>A0A562V4R8_9ACTN</name>
<comment type="caution">
    <text evidence="2">The sequence shown here is derived from an EMBL/GenBank/DDBJ whole genome shotgun (WGS) entry which is preliminary data.</text>
</comment>
<gene>
    <name evidence="2" type="ORF">LX16_3658</name>
</gene>
<evidence type="ECO:0000313" key="2">
    <source>
        <dbReference type="EMBL" id="TWJ12891.1"/>
    </source>
</evidence>
<feature type="compositionally biased region" description="Basic and acidic residues" evidence="1">
    <location>
        <begin position="102"/>
        <end position="115"/>
    </location>
</feature>
<reference evidence="2 3" key="1">
    <citation type="journal article" date="2013" name="Stand. Genomic Sci.">
        <title>Genomic Encyclopedia of Type Strains, Phase I: The one thousand microbial genomes (KMG-I) project.</title>
        <authorList>
            <person name="Kyrpides N.C."/>
            <person name="Woyke T."/>
            <person name="Eisen J.A."/>
            <person name="Garrity G."/>
            <person name="Lilburn T.G."/>
            <person name="Beck B.J."/>
            <person name="Whitman W.B."/>
            <person name="Hugenholtz P."/>
            <person name="Klenk H.P."/>
        </authorList>
    </citation>
    <scope>NUCLEOTIDE SEQUENCE [LARGE SCALE GENOMIC DNA]</scope>
    <source>
        <strain evidence="2 3">DSM 45044</strain>
    </source>
</reference>
<feature type="region of interest" description="Disordered" evidence="1">
    <location>
        <begin position="1"/>
        <end position="190"/>
    </location>
</feature>
<feature type="compositionally biased region" description="Acidic residues" evidence="1">
    <location>
        <begin position="119"/>
        <end position="129"/>
    </location>
</feature>
<dbReference type="AlphaFoldDB" id="A0A562V4R8"/>
<proteinExistence type="predicted"/>
<evidence type="ECO:0000256" key="1">
    <source>
        <dbReference type="SAM" id="MobiDB-lite"/>
    </source>
</evidence>
<dbReference type="EMBL" id="VLLL01000006">
    <property type="protein sequence ID" value="TWJ12891.1"/>
    <property type="molecule type" value="Genomic_DNA"/>
</dbReference>